<dbReference type="EMBL" id="FRCZ01000010">
    <property type="protein sequence ID" value="SHN35579.1"/>
    <property type="molecule type" value="Genomic_DNA"/>
</dbReference>
<dbReference type="Proteomes" id="UP000184184">
    <property type="component" value="Unassembled WGS sequence"/>
</dbReference>
<gene>
    <name evidence="1" type="ORF">SAMN05216179_3618</name>
</gene>
<dbReference type="PANTHER" id="PTHR36849">
    <property type="entry name" value="CYTOPLASMIC PROTEIN-RELATED"/>
    <property type="match status" value="1"/>
</dbReference>
<name>A0A1M7QUR7_9BACI</name>
<dbReference type="InterPro" id="IPR052552">
    <property type="entry name" value="YeaO-like"/>
</dbReference>
<protein>
    <submittedName>
        <fullName evidence="1">Uncharacterized conserved protein YeaO, DUF488 family</fullName>
    </submittedName>
</protein>
<reference evidence="1 2" key="1">
    <citation type="submission" date="2016-11" db="EMBL/GenBank/DDBJ databases">
        <authorList>
            <person name="Jaros S."/>
            <person name="Januszkiewicz K."/>
            <person name="Wedrychowicz H."/>
        </authorList>
    </citation>
    <scope>NUCLEOTIDE SEQUENCE [LARGE SCALE GENOMIC DNA]</scope>
    <source>
        <strain evidence="1 2">CGMCC 1.10681</strain>
    </source>
</reference>
<keyword evidence="2" id="KW-1185">Reference proteome</keyword>
<dbReference type="STRING" id="1027249.SAMN05216179_3618"/>
<accession>A0A1M7QUR7</accession>
<dbReference type="PANTHER" id="PTHR36849:SF1">
    <property type="entry name" value="CYTOPLASMIC PROTEIN"/>
    <property type="match status" value="1"/>
</dbReference>
<dbReference type="AlphaFoldDB" id="A0A1M7QUR7"/>
<evidence type="ECO:0000313" key="1">
    <source>
        <dbReference type="EMBL" id="SHN35579.1"/>
    </source>
</evidence>
<proteinExistence type="predicted"/>
<evidence type="ECO:0000313" key="2">
    <source>
        <dbReference type="Proteomes" id="UP000184184"/>
    </source>
</evidence>
<dbReference type="Pfam" id="PF22752">
    <property type="entry name" value="DUF488-N3i"/>
    <property type="match status" value="1"/>
</dbReference>
<organism evidence="1 2">
    <name type="scientific">Gracilibacillus kekensis</name>
    <dbReference type="NCBI Taxonomy" id="1027249"/>
    <lineage>
        <taxon>Bacteria</taxon>
        <taxon>Bacillati</taxon>
        <taxon>Bacillota</taxon>
        <taxon>Bacilli</taxon>
        <taxon>Bacillales</taxon>
        <taxon>Bacillaceae</taxon>
        <taxon>Gracilibacillus</taxon>
    </lineage>
</organism>
<sequence length="118" mass="14036">MIQLKRIYEEVSSKDGCRILVDRVWPRGVYKENAQLDVWLKEIGPSTKLRKWFGHDPDKFQSFKQAYVEELQTDSEKKEALEQLKNYYQKQNGDITLVFATKELKYNHVVILKELLTK</sequence>